<sequence>MKTKKLLVLLWTGAITAFTVLTLINASGLSKDKDWTIFSSLMLIYSLVFSYLVVERKENNLPLTIVTTATITIFVLGFVWHYYFINLLLLFHALWWMAITATLLFLLNKKITPTAS</sequence>
<feature type="transmembrane region" description="Helical" evidence="1">
    <location>
        <begin position="61"/>
        <end position="83"/>
    </location>
</feature>
<gene>
    <name evidence="2" type="ORF">COX77_02120</name>
</gene>
<reference evidence="3" key="1">
    <citation type="submission" date="2017-09" db="EMBL/GenBank/DDBJ databases">
        <title>Depth-based differentiation of microbial function through sediment-hosted aquifers and enrichment of novel symbionts in the deep terrestrial subsurface.</title>
        <authorList>
            <person name="Probst A.J."/>
            <person name="Ladd B."/>
            <person name="Jarett J.K."/>
            <person name="Geller-Mcgrath D.E."/>
            <person name="Sieber C.M.K."/>
            <person name="Emerson J.B."/>
            <person name="Anantharaman K."/>
            <person name="Thomas B.C."/>
            <person name="Malmstrom R."/>
            <person name="Stieglmeier M."/>
            <person name="Klingl A."/>
            <person name="Woyke T."/>
            <person name="Ryan C.M."/>
            <person name="Banfield J.F."/>
        </authorList>
    </citation>
    <scope>NUCLEOTIDE SEQUENCE [LARGE SCALE GENOMIC DNA]</scope>
</reference>
<dbReference type="Proteomes" id="UP000230405">
    <property type="component" value="Unassembled WGS sequence"/>
</dbReference>
<protein>
    <submittedName>
        <fullName evidence="2">Uncharacterized protein</fullName>
    </submittedName>
</protein>
<comment type="caution">
    <text evidence="2">The sequence shown here is derived from an EMBL/GenBank/DDBJ whole genome shotgun (WGS) entry which is preliminary data.</text>
</comment>
<organism evidence="2 3">
    <name type="scientific">Candidatus Komeilibacteria bacterium CG_4_10_14_0_2_um_filter_37_10</name>
    <dbReference type="NCBI Taxonomy" id="1974470"/>
    <lineage>
        <taxon>Bacteria</taxon>
        <taxon>Candidatus Komeiliibacteriota</taxon>
    </lineage>
</organism>
<dbReference type="EMBL" id="PFPO01000039">
    <property type="protein sequence ID" value="PIZ99238.1"/>
    <property type="molecule type" value="Genomic_DNA"/>
</dbReference>
<keyword evidence="1" id="KW-0472">Membrane</keyword>
<evidence type="ECO:0000256" key="1">
    <source>
        <dbReference type="SAM" id="Phobius"/>
    </source>
</evidence>
<keyword evidence="1" id="KW-1133">Transmembrane helix</keyword>
<evidence type="ECO:0000313" key="2">
    <source>
        <dbReference type="EMBL" id="PIZ99238.1"/>
    </source>
</evidence>
<proteinExistence type="predicted"/>
<accession>A0A2M7VF75</accession>
<feature type="transmembrane region" description="Helical" evidence="1">
    <location>
        <begin position="36"/>
        <end position="54"/>
    </location>
</feature>
<dbReference type="AlphaFoldDB" id="A0A2M7VF75"/>
<feature type="transmembrane region" description="Helical" evidence="1">
    <location>
        <begin position="89"/>
        <end position="107"/>
    </location>
</feature>
<name>A0A2M7VF75_9BACT</name>
<evidence type="ECO:0000313" key="3">
    <source>
        <dbReference type="Proteomes" id="UP000230405"/>
    </source>
</evidence>
<keyword evidence="1" id="KW-0812">Transmembrane</keyword>